<name>A0ABP1QVC6_9HEXA</name>
<evidence type="ECO:0000313" key="3">
    <source>
        <dbReference type="EMBL" id="CAL8112229.1"/>
    </source>
</evidence>
<dbReference type="EMBL" id="CAXLJM020000048">
    <property type="protein sequence ID" value="CAL8112229.1"/>
    <property type="molecule type" value="Genomic_DNA"/>
</dbReference>
<dbReference type="InterPro" id="IPR001478">
    <property type="entry name" value="PDZ"/>
</dbReference>
<feature type="transmembrane region" description="Helical" evidence="1">
    <location>
        <begin position="16"/>
        <end position="43"/>
    </location>
</feature>
<evidence type="ECO:0000313" key="4">
    <source>
        <dbReference type="Proteomes" id="UP001642540"/>
    </source>
</evidence>
<keyword evidence="1" id="KW-0812">Transmembrane</keyword>
<gene>
    <name evidence="3" type="ORF">ODALV1_LOCUS15548</name>
</gene>
<sequence length="201" mass="21844">MFPDVRKLDINGNIAVIFYTFLISHAVAIAIFAIEYLWVMIFYSTKNQVMSGSDVANHVPFSQSSILSPVALEAFQVNTNGPATDESDADREICEILHLQDEITKINIDVVDLGVGIVGGGDSHLESIAKAHGHGAAAKDGQLLSDEDLILVQDENFQTISHSTALAELRQAHETVILVNCDKALDNSISISKYYISQGLD</sequence>
<evidence type="ECO:0000256" key="1">
    <source>
        <dbReference type="SAM" id="Phobius"/>
    </source>
</evidence>
<keyword evidence="4" id="KW-1185">Reference proteome</keyword>
<keyword evidence="1" id="KW-0472">Membrane</keyword>
<dbReference type="InterPro" id="IPR036034">
    <property type="entry name" value="PDZ_sf"/>
</dbReference>
<reference evidence="3 4" key="1">
    <citation type="submission" date="2024-08" db="EMBL/GenBank/DDBJ databases">
        <authorList>
            <person name="Cucini C."/>
            <person name="Frati F."/>
        </authorList>
    </citation>
    <scope>NUCLEOTIDE SEQUENCE [LARGE SCALE GENOMIC DNA]</scope>
</reference>
<proteinExistence type="predicted"/>
<dbReference type="SUPFAM" id="SSF50156">
    <property type="entry name" value="PDZ domain-like"/>
    <property type="match status" value="1"/>
</dbReference>
<feature type="domain" description="PDZ" evidence="2">
    <location>
        <begin position="96"/>
        <end position="178"/>
    </location>
</feature>
<comment type="caution">
    <text evidence="3">The sequence shown here is derived from an EMBL/GenBank/DDBJ whole genome shotgun (WGS) entry which is preliminary data.</text>
</comment>
<dbReference type="Gene3D" id="2.30.42.10">
    <property type="match status" value="1"/>
</dbReference>
<dbReference type="PROSITE" id="PS50106">
    <property type="entry name" value="PDZ"/>
    <property type="match status" value="1"/>
</dbReference>
<protein>
    <recommendedName>
        <fullName evidence="2">PDZ domain-containing protein</fullName>
    </recommendedName>
</protein>
<evidence type="ECO:0000259" key="2">
    <source>
        <dbReference type="PROSITE" id="PS50106"/>
    </source>
</evidence>
<accession>A0ABP1QVC6</accession>
<keyword evidence="1" id="KW-1133">Transmembrane helix</keyword>
<organism evidence="3 4">
    <name type="scientific">Orchesella dallaii</name>
    <dbReference type="NCBI Taxonomy" id="48710"/>
    <lineage>
        <taxon>Eukaryota</taxon>
        <taxon>Metazoa</taxon>
        <taxon>Ecdysozoa</taxon>
        <taxon>Arthropoda</taxon>
        <taxon>Hexapoda</taxon>
        <taxon>Collembola</taxon>
        <taxon>Entomobryomorpha</taxon>
        <taxon>Entomobryoidea</taxon>
        <taxon>Orchesellidae</taxon>
        <taxon>Orchesellinae</taxon>
        <taxon>Orchesella</taxon>
    </lineage>
</organism>
<dbReference type="Proteomes" id="UP001642540">
    <property type="component" value="Unassembled WGS sequence"/>
</dbReference>